<dbReference type="SMART" id="SM00862">
    <property type="entry name" value="Trans_reg_C"/>
    <property type="match status" value="1"/>
</dbReference>
<keyword evidence="1 2" id="KW-0238">DNA-binding</keyword>
<dbReference type="OrthoDB" id="7556122at2"/>
<feature type="domain" description="OmpR/PhoB-type" evidence="4">
    <location>
        <begin position="196"/>
        <end position="293"/>
    </location>
</feature>
<keyword evidence="6" id="KW-1185">Reference proteome</keyword>
<evidence type="ECO:0000313" key="6">
    <source>
        <dbReference type="Proteomes" id="UP000320042"/>
    </source>
</evidence>
<dbReference type="Proteomes" id="UP000320042">
    <property type="component" value="Unassembled WGS sequence"/>
</dbReference>
<dbReference type="AlphaFoldDB" id="A0A563UF18"/>
<dbReference type="PROSITE" id="PS51257">
    <property type="entry name" value="PROKAR_LIPOPROTEIN"/>
    <property type="match status" value="1"/>
</dbReference>
<keyword evidence="3" id="KW-0472">Membrane</keyword>
<evidence type="ECO:0000256" key="3">
    <source>
        <dbReference type="SAM" id="Phobius"/>
    </source>
</evidence>
<accession>A0A563UF18</accession>
<organism evidence="5 6">
    <name type="scientific">Mucilaginibacter pallidiroseus</name>
    <dbReference type="NCBI Taxonomy" id="2599295"/>
    <lineage>
        <taxon>Bacteria</taxon>
        <taxon>Pseudomonadati</taxon>
        <taxon>Bacteroidota</taxon>
        <taxon>Sphingobacteriia</taxon>
        <taxon>Sphingobacteriales</taxon>
        <taxon>Sphingobacteriaceae</taxon>
        <taxon>Mucilaginibacter</taxon>
    </lineage>
</organism>
<dbReference type="GO" id="GO:0003677">
    <property type="term" value="F:DNA binding"/>
    <property type="evidence" value="ECO:0007669"/>
    <property type="project" value="UniProtKB-UniRule"/>
</dbReference>
<feature type="DNA-binding region" description="OmpR/PhoB-type" evidence="2">
    <location>
        <begin position="196"/>
        <end position="293"/>
    </location>
</feature>
<name>A0A563UF18_9SPHI</name>
<dbReference type="Gene3D" id="1.10.10.10">
    <property type="entry name" value="Winged helix-like DNA-binding domain superfamily/Winged helix DNA-binding domain"/>
    <property type="match status" value="1"/>
</dbReference>
<dbReference type="GO" id="GO:0006355">
    <property type="term" value="P:regulation of DNA-templated transcription"/>
    <property type="evidence" value="ECO:0007669"/>
    <property type="project" value="InterPro"/>
</dbReference>
<evidence type="ECO:0000256" key="2">
    <source>
        <dbReference type="PROSITE-ProRule" id="PRU01091"/>
    </source>
</evidence>
<sequence length="295" mass="33398">MLITLKARLQQLRYHFAITLLLIACTICVAFSINGPDGFSTSGREVLLRSIGHQLLLQAGDSTSRVLPIKHIAEDEYRIIFEKAFTFRPEKLVNTARQLLAKDPQTDNYIVNVLDAANKDVVYGYAISRNQKDDVVPCKGRLQPKGHYQISVKFKPENNLAKNQYLLGGLPFLALVGFVLLRSDKQGEPQTRKHQEGKFAFGSVVFNPQEKLLTIDNQTIELTGTETRLLRIFASLPNQTIERSRLQKEIWEDEGVIVGRSLDMFISKLRRKLEADPYTNIVVVRGKGYKLEVLA</sequence>
<dbReference type="GO" id="GO:0000160">
    <property type="term" value="P:phosphorelay signal transduction system"/>
    <property type="evidence" value="ECO:0007669"/>
    <property type="project" value="InterPro"/>
</dbReference>
<evidence type="ECO:0000313" key="5">
    <source>
        <dbReference type="EMBL" id="TWR29965.1"/>
    </source>
</evidence>
<dbReference type="RefSeq" id="WP_146381521.1">
    <property type="nucleotide sequence ID" value="NZ_VOEJ01000003.1"/>
</dbReference>
<dbReference type="InterPro" id="IPR016032">
    <property type="entry name" value="Sig_transdc_resp-reg_C-effctor"/>
</dbReference>
<dbReference type="CDD" id="cd00383">
    <property type="entry name" value="trans_reg_C"/>
    <property type="match status" value="1"/>
</dbReference>
<proteinExistence type="predicted"/>
<comment type="caution">
    <text evidence="5">The sequence shown here is derived from an EMBL/GenBank/DDBJ whole genome shotgun (WGS) entry which is preliminary data.</text>
</comment>
<dbReference type="PROSITE" id="PS51755">
    <property type="entry name" value="OMPR_PHOB"/>
    <property type="match status" value="1"/>
</dbReference>
<feature type="transmembrane region" description="Helical" evidence="3">
    <location>
        <begin position="12"/>
        <end position="33"/>
    </location>
</feature>
<dbReference type="SUPFAM" id="SSF46894">
    <property type="entry name" value="C-terminal effector domain of the bipartite response regulators"/>
    <property type="match status" value="1"/>
</dbReference>
<dbReference type="InterPro" id="IPR001867">
    <property type="entry name" value="OmpR/PhoB-type_DNA-bd"/>
</dbReference>
<dbReference type="InterPro" id="IPR036388">
    <property type="entry name" value="WH-like_DNA-bd_sf"/>
</dbReference>
<keyword evidence="3" id="KW-1133">Transmembrane helix</keyword>
<protein>
    <submittedName>
        <fullName evidence="5">Response regulator transcription factor</fullName>
    </submittedName>
</protein>
<dbReference type="Pfam" id="PF00486">
    <property type="entry name" value="Trans_reg_C"/>
    <property type="match status" value="1"/>
</dbReference>
<gene>
    <name evidence="5" type="ORF">FPZ43_08950</name>
</gene>
<dbReference type="EMBL" id="VOEJ01000003">
    <property type="protein sequence ID" value="TWR29965.1"/>
    <property type="molecule type" value="Genomic_DNA"/>
</dbReference>
<evidence type="ECO:0000259" key="4">
    <source>
        <dbReference type="PROSITE" id="PS51755"/>
    </source>
</evidence>
<reference evidence="5 6" key="1">
    <citation type="submission" date="2019-07" db="EMBL/GenBank/DDBJ databases">
        <authorList>
            <person name="Kim J."/>
        </authorList>
    </citation>
    <scope>NUCLEOTIDE SEQUENCE [LARGE SCALE GENOMIC DNA]</scope>
    <source>
        <strain evidence="6">dk17</strain>
    </source>
</reference>
<evidence type="ECO:0000256" key="1">
    <source>
        <dbReference type="ARBA" id="ARBA00023125"/>
    </source>
</evidence>
<keyword evidence="3" id="KW-0812">Transmembrane</keyword>